<evidence type="ECO:0000259" key="1">
    <source>
        <dbReference type="PROSITE" id="PS51752"/>
    </source>
</evidence>
<dbReference type="InterPro" id="IPR011333">
    <property type="entry name" value="SKP1/BTB/POZ_sf"/>
</dbReference>
<sequence length="387" mass="42605">MGPARFRFSTEFHGNSSEGHQFDDRSIIKDVNNTVLTKIVLYHDQFIDSLTMHYTGSCTPVTRGSSAGTRTEIVLGPGEFITTVKGLFYGNKFAQLLFTTNKGVDFGPYGGNKNNSTSQFAWNAGDNSPTVLAGRIGLLYFTGRADSYIRQLRATFAVYPIATKASTTVKFERLVPTEPATCGVDLSSFARNMMSPVVALHVGPDPIVFHAYEDTLCRIPFFRAALQGQFQEAIEKKITIPEEKPEIISALIEYICTSNYTYTYADDTATDLNGAPTPDLTQGCFHVHVYAVASMYDCPSLVSNALHNFVEVLSQLDGMDIVRLWQAAYEKGLTLPLCAEAGLIAEFTMIMPKLLKGLYKTDGEGMDKMVAEFPALASDIMRFLVSD</sequence>
<dbReference type="Pfam" id="PF01419">
    <property type="entry name" value="Jacalin"/>
    <property type="match status" value="1"/>
</dbReference>
<reference evidence="2 3" key="1">
    <citation type="submission" date="2024-02" db="EMBL/GenBank/DDBJ databases">
        <title>Discinaceae phylogenomics.</title>
        <authorList>
            <person name="Dirks A.C."/>
            <person name="James T.Y."/>
        </authorList>
    </citation>
    <scope>NUCLEOTIDE SEQUENCE [LARGE SCALE GENOMIC DNA]</scope>
    <source>
        <strain evidence="2 3">ACD0624</strain>
    </source>
</reference>
<name>A0ABR3GSW8_9PEZI</name>
<accession>A0ABR3GSW8</accession>
<dbReference type="PROSITE" id="PS51752">
    <property type="entry name" value="JACALIN_LECTIN"/>
    <property type="match status" value="1"/>
</dbReference>
<comment type="caution">
    <text evidence="2">The sequence shown here is derived from an EMBL/GenBank/DDBJ whole genome shotgun (WGS) entry which is preliminary data.</text>
</comment>
<dbReference type="CDD" id="cd18186">
    <property type="entry name" value="BTB_POZ_ZBTB_KLHL-like"/>
    <property type="match status" value="1"/>
</dbReference>
<feature type="domain" description="Jacalin-type lectin" evidence="1">
    <location>
        <begin position="7"/>
        <end position="158"/>
    </location>
</feature>
<evidence type="ECO:0000313" key="2">
    <source>
        <dbReference type="EMBL" id="KAL0639000.1"/>
    </source>
</evidence>
<gene>
    <name evidence="2" type="ORF">Q9L58_001881</name>
</gene>
<dbReference type="Proteomes" id="UP001447188">
    <property type="component" value="Unassembled WGS sequence"/>
</dbReference>
<dbReference type="Gene3D" id="2.100.10.30">
    <property type="entry name" value="Jacalin-like lectin domain"/>
    <property type="match status" value="1"/>
</dbReference>
<dbReference type="InterPro" id="IPR001229">
    <property type="entry name" value="Jacalin-like_lectin_dom"/>
</dbReference>
<dbReference type="EMBL" id="JBBBZM010000015">
    <property type="protein sequence ID" value="KAL0639000.1"/>
    <property type="molecule type" value="Genomic_DNA"/>
</dbReference>
<dbReference type="SUPFAM" id="SSF51101">
    <property type="entry name" value="Mannose-binding lectins"/>
    <property type="match status" value="1"/>
</dbReference>
<proteinExistence type="predicted"/>
<evidence type="ECO:0000313" key="3">
    <source>
        <dbReference type="Proteomes" id="UP001447188"/>
    </source>
</evidence>
<organism evidence="2 3">
    <name type="scientific">Discina gigas</name>
    <dbReference type="NCBI Taxonomy" id="1032678"/>
    <lineage>
        <taxon>Eukaryota</taxon>
        <taxon>Fungi</taxon>
        <taxon>Dikarya</taxon>
        <taxon>Ascomycota</taxon>
        <taxon>Pezizomycotina</taxon>
        <taxon>Pezizomycetes</taxon>
        <taxon>Pezizales</taxon>
        <taxon>Discinaceae</taxon>
        <taxon>Discina</taxon>
    </lineage>
</organism>
<dbReference type="Gene3D" id="3.30.710.10">
    <property type="entry name" value="Potassium Channel Kv1.1, Chain A"/>
    <property type="match status" value="1"/>
</dbReference>
<protein>
    <recommendedName>
        <fullName evidence="1">Jacalin-type lectin domain-containing protein</fullName>
    </recommendedName>
</protein>
<keyword evidence="3" id="KW-1185">Reference proteome</keyword>
<dbReference type="PANTHER" id="PTHR47843:SF5">
    <property type="entry name" value="BTB_POZ DOMAIN PROTEIN"/>
    <property type="match status" value="1"/>
</dbReference>
<dbReference type="InterPro" id="IPR036404">
    <property type="entry name" value="Jacalin-like_lectin_dom_sf"/>
</dbReference>
<dbReference type="SUPFAM" id="SSF54695">
    <property type="entry name" value="POZ domain"/>
    <property type="match status" value="1"/>
</dbReference>
<dbReference type="SMART" id="SM00915">
    <property type="entry name" value="Jacalin"/>
    <property type="match status" value="1"/>
</dbReference>
<dbReference type="PANTHER" id="PTHR47843">
    <property type="entry name" value="BTB DOMAIN-CONTAINING PROTEIN-RELATED"/>
    <property type="match status" value="1"/>
</dbReference>